<dbReference type="InterPro" id="IPR027417">
    <property type="entry name" value="P-loop_NTPase"/>
</dbReference>
<dbReference type="OrthoDB" id="9803432at2"/>
<keyword evidence="5" id="KW-1185">Reference proteome</keyword>
<dbReference type="HAMAP" id="MF_01487">
    <property type="entry name" value="RecD"/>
    <property type="match status" value="1"/>
</dbReference>
<dbReference type="GO" id="GO:0009338">
    <property type="term" value="C:exodeoxyribonuclease V complex"/>
    <property type="evidence" value="ECO:0007669"/>
    <property type="project" value="InterPro"/>
</dbReference>
<comment type="caution">
    <text evidence="4">The sequence shown here is derived from an EMBL/GenBank/DDBJ whole genome shotgun (WGS) entry which is preliminary data.</text>
</comment>
<protein>
    <submittedName>
        <fullName evidence="4">Exodeoxyribonuclease V subunit alpha</fullName>
    </submittedName>
</protein>
<name>A0A2P7MSY9_9CYAN</name>
<dbReference type="PANTHER" id="PTHR43788:SF6">
    <property type="entry name" value="DNA HELICASE B"/>
    <property type="match status" value="1"/>
</dbReference>
<evidence type="ECO:0000259" key="3">
    <source>
        <dbReference type="Pfam" id="PF13538"/>
    </source>
</evidence>
<dbReference type="InterPro" id="IPR027785">
    <property type="entry name" value="UvrD-like_helicase_C"/>
</dbReference>
<evidence type="ECO:0000256" key="2">
    <source>
        <dbReference type="ARBA" id="ARBA00022840"/>
    </source>
</evidence>
<dbReference type="GO" id="GO:0006310">
    <property type="term" value="P:DNA recombination"/>
    <property type="evidence" value="ECO:0007669"/>
    <property type="project" value="InterPro"/>
</dbReference>
<dbReference type="InterPro" id="IPR050534">
    <property type="entry name" value="Coronavir_polyprotein_1ab"/>
</dbReference>
<dbReference type="Gene3D" id="2.30.30.940">
    <property type="match status" value="1"/>
</dbReference>
<dbReference type="EMBL" id="PXXO01000013">
    <property type="protein sequence ID" value="PSJ04331.1"/>
    <property type="molecule type" value="Genomic_DNA"/>
</dbReference>
<dbReference type="Gene3D" id="3.40.50.300">
    <property type="entry name" value="P-loop containing nucleotide triphosphate hydrolases"/>
    <property type="match status" value="2"/>
</dbReference>
<dbReference type="GO" id="GO:0005524">
    <property type="term" value="F:ATP binding"/>
    <property type="evidence" value="ECO:0007669"/>
    <property type="project" value="UniProtKB-KW"/>
</dbReference>
<feature type="domain" description="UvrD-like helicase C-terminal" evidence="3">
    <location>
        <begin position="466"/>
        <end position="510"/>
    </location>
</feature>
<dbReference type="RefSeq" id="WP_106632771.1">
    <property type="nucleotide sequence ID" value="NZ_PXXO01000013.1"/>
</dbReference>
<reference evidence="4 5" key="1">
    <citation type="journal article" date="2018" name="Environ. Microbiol.">
        <title>Ecological and genomic features of two widespread freshwater picocyanobacteria.</title>
        <authorList>
            <person name="Cabello-Yeves P.J."/>
            <person name="Picazo A."/>
            <person name="Camacho A."/>
            <person name="Callieri C."/>
            <person name="Rosselli R."/>
            <person name="Roda-Garcia J.J."/>
            <person name="Coutinho F.H."/>
            <person name="Rodriguez-Valera F."/>
        </authorList>
    </citation>
    <scope>NUCLEOTIDE SEQUENCE [LARGE SCALE GENOMIC DNA]</scope>
    <source>
        <strain evidence="4 5">Tous</strain>
    </source>
</reference>
<dbReference type="Pfam" id="PF13538">
    <property type="entry name" value="UvrD_C_2"/>
    <property type="match status" value="1"/>
</dbReference>
<sequence length="525" mass="56604">MSSPTPLEQPRWLQTLAAALAEALPRLHGSSPDPLLAELITNLAAALAEGRLEISLPSAEHRRALEASPLGAEPDGPLVLEGDRLMWRRWQRQRQQVLQALIERAQFQLPDASPDASCSEGLDPDQQRAVTAVLQYGLVLLEGGPGTGKTSTVARMLAAVLAQQPGSRIQLAAPTGKAASRLRAALASSSLQLPCSTLHRLLESRGERFGRNRQHPLALDLLVVDEVSMVDLPLMQALLEALPPSCRLVLVGDAAQLPPVGPGPVLLELQAPERRQALGGAAIELRTTYRNNGAIAAVAAALREAEQPLEALLTPLNSDDNLRWLPANPRQLPAELLQRLRQHQHQLQESCLAGDLDDPAVTASLLAGLDNYLVLTPLRRGRWGVEAIHQALLGEAAARSPQFWPVGTPVLCRHNLSELGLANGDVGLVVERETKRGRERRLLFANQGGSEPLWIHPAQLPEAEPALALTVHKAQGSEAQEVWVLMPDTGRPQHRLLYTALTRARGRACLITPLRGAAAAVSLKS</sequence>
<keyword evidence="1" id="KW-0547">Nucleotide-binding</keyword>
<dbReference type="SUPFAM" id="SSF52540">
    <property type="entry name" value="P-loop containing nucleoside triphosphate hydrolases"/>
    <property type="match status" value="1"/>
</dbReference>
<proteinExistence type="inferred from homology"/>
<dbReference type="CDD" id="cd17933">
    <property type="entry name" value="DEXSc_RecD-like"/>
    <property type="match status" value="1"/>
</dbReference>
<dbReference type="Proteomes" id="UP000243002">
    <property type="component" value="Unassembled WGS sequence"/>
</dbReference>
<dbReference type="CDD" id="cd18809">
    <property type="entry name" value="SF1_C_RecD"/>
    <property type="match status" value="1"/>
</dbReference>
<dbReference type="Pfam" id="PF13245">
    <property type="entry name" value="AAA_19"/>
    <property type="match status" value="1"/>
</dbReference>
<evidence type="ECO:0000313" key="4">
    <source>
        <dbReference type="EMBL" id="PSJ04331.1"/>
    </source>
</evidence>
<keyword evidence="2" id="KW-0067">ATP-binding</keyword>
<evidence type="ECO:0000256" key="1">
    <source>
        <dbReference type="ARBA" id="ARBA00022741"/>
    </source>
</evidence>
<dbReference type="AlphaFoldDB" id="A0A2P7MSY9"/>
<dbReference type="InterPro" id="IPR006344">
    <property type="entry name" value="RecD"/>
</dbReference>
<gene>
    <name evidence="4" type="ORF">C7K55_10975</name>
</gene>
<dbReference type="GO" id="GO:0003678">
    <property type="term" value="F:DNA helicase activity"/>
    <property type="evidence" value="ECO:0007669"/>
    <property type="project" value="UniProtKB-ARBA"/>
</dbReference>
<dbReference type="PANTHER" id="PTHR43788">
    <property type="entry name" value="DNA2/NAM7 HELICASE FAMILY MEMBER"/>
    <property type="match status" value="1"/>
</dbReference>
<accession>A0A2P7MSY9</accession>
<dbReference type="GO" id="GO:0006302">
    <property type="term" value="P:double-strand break repair"/>
    <property type="evidence" value="ECO:0007669"/>
    <property type="project" value="InterPro"/>
</dbReference>
<evidence type="ECO:0000313" key="5">
    <source>
        <dbReference type="Proteomes" id="UP000243002"/>
    </source>
</evidence>
<dbReference type="GO" id="GO:0008854">
    <property type="term" value="F:exodeoxyribonuclease V activity"/>
    <property type="evidence" value="ECO:0007669"/>
    <property type="project" value="InterPro"/>
</dbReference>
<organism evidence="4 5">
    <name type="scientific">Cyanobium usitatum str. Tous</name>
    <dbReference type="NCBI Taxonomy" id="2116684"/>
    <lineage>
        <taxon>Bacteria</taxon>
        <taxon>Bacillati</taxon>
        <taxon>Cyanobacteriota</taxon>
        <taxon>Cyanophyceae</taxon>
        <taxon>Synechococcales</taxon>
        <taxon>Prochlorococcaceae</taxon>
        <taxon>Cyanobium</taxon>
    </lineage>
</organism>